<reference evidence="2" key="2">
    <citation type="submission" date="2024-10" db="UniProtKB">
        <authorList>
            <consortium name="EnsemblProtists"/>
        </authorList>
    </citation>
    <scope>IDENTIFICATION</scope>
</reference>
<sequence>MAGQWRGRQPRKQSLPKLAQNRRGPPYGGTRYSNKLALAKGGNGGLRRLRSGAATRAEFEGRKPASSQASKGSLPEPLAKLVTLLYYGAYVGVFGKMVLAVLERGLPGAATAG</sequence>
<dbReference type="HOGENOM" id="CLU_2138210_0_0_1"/>
<dbReference type="AlphaFoldDB" id="A0A0D3IIU8"/>
<dbReference type="RefSeq" id="XP_005763612.1">
    <property type="nucleotide sequence ID" value="XM_005763555.1"/>
</dbReference>
<evidence type="ECO:0000256" key="1">
    <source>
        <dbReference type="SAM" id="MobiDB-lite"/>
    </source>
</evidence>
<evidence type="ECO:0000313" key="3">
    <source>
        <dbReference type="Proteomes" id="UP000013827"/>
    </source>
</evidence>
<name>A0A0D3IIU8_EMIH1</name>
<accession>A0A0D3IIU8</accession>
<keyword evidence="3" id="KW-1185">Reference proteome</keyword>
<proteinExistence type="predicted"/>
<organism evidence="2 3">
    <name type="scientific">Emiliania huxleyi (strain CCMP1516)</name>
    <dbReference type="NCBI Taxonomy" id="280463"/>
    <lineage>
        <taxon>Eukaryota</taxon>
        <taxon>Haptista</taxon>
        <taxon>Haptophyta</taxon>
        <taxon>Prymnesiophyceae</taxon>
        <taxon>Isochrysidales</taxon>
        <taxon>Noelaerhabdaceae</taxon>
        <taxon>Emiliania</taxon>
    </lineage>
</organism>
<feature type="region of interest" description="Disordered" evidence="1">
    <location>
        <begin position="54"/>
        <end position="73"/>
    </location>
</feature>
<feature type="region of interest" description="Disordered" evidence="1">
    <location>
        <begin position="1"/>
        <end position="48"/>
    </location>
</feature>
<dbReference type="PaxDb" id="2903-EOD11183"/>
<protein>
    <submittedName>
        <fullName evidence="2">Uncharacterized protein</fullName>
    </submittedName>
</protein>
<dbReference type="EnsemblProtists" id="EOD11183">
    <property type="protein sequence ID" value="EOD11183"/>
    <property type="gene ID" value="EMIHUDRAFT_215048"/>
</dbReference>
<evidence type="ECO:0000313" key="2">
    <source>
        <dbReference type="EnsemblProtists" id="EOD11183"/>
    </source>
</evidence>
<dbReference type="GeneID" id="17257308"/>
<reference evidence="3" key="1">
    <citation type="journal article" date="2013" name="Nature">
        <title>Pan genome of the phytoplankton Emiliania underpins its global distribution.</title>
        <authorList>
            <person name="Read B.A."/>
            <person name="Kegel J."/>
            <person name="Klute M.J."/>
            <person name="Kuo A."/>
            <person name="Lefebvre S.C."/>
            <person name="Maumus F."/>
            <person name="Mayer C."/>
            <person name="Miller J."/>
            <person name="Monier A."/>
            <person name="Salamov A."/>
            <person name="Young J."/>
            <person name="Aguilar M."/>
            <person name="Claverie J.M."/>
            <person name="Frickenhaus S."/>
            <person name="Gonzalez K."/>
            <person name="Herman E.K."/>
            <person name="Lin Y.C."/>
            <person name="Napier J."/>
            <person name="Ogata H."/>
            <person name="Sarno A.F."/>
            <person name="Shmutz J."/>
            <person name="Schroeder D."/>
            <person name="de Vargas C."/>
            <person name="Verret F."/>
            <person name="von Dassow P."/>
            <person name="Valentin K."/>
            <person name="Van de Peer Y."/>
            <person name="Wheeler G."/>
            <person name="Dacks J.B."/>
            <person name="Delwiche C.F."/>
            <person name="Dyhrman S.T."/>
            <person name="Glockner G."/>
            <person name="John U."/>
            <person name="Richards T."/>
            <person name="Worden A.Z."/>
            <person name="Zhang X."/>
            <person name="Grigoriev I.V."/>
            <person name="Allen A.E."/>
            <person name="Bidle K."/>
            <person name="Borodovsky M."/>
            <person name="Bowler C."/>
            <person name="Brownlee C."/>
            <person name="Cock J.M."/>
            <person name="Elias M."/>
            <person name="Gladyshev V.N."/>
            <person name="Groth M."/>
            <person name="Guda C."/>
            <person name="Hadaegh A."/>
            <person name="Iglesias-Rodriguez M.D."/>
            <person name="Jenkins J."/>
            <person name="Jones B.M."/>
            <person name="Lawson T."/>
            <person name="Leese F."/>
            <person name="Lindquist E."/>
            <person name="Lobanov A."/>
            <person name="Lomsadze A."/>
            <person name="Malik S.B."/>
            <person name="Marsh M.E."/>
            <person name="Mackinder L."/>
            <person name="Mock T."/>
            <person name="Mueller-Roeber B."/>
            <person name="Pagarete A."/>
            <person name="Parker M."/>
            <person name="Probert I."/>
            <person name="Quesneville H."/>
            <person name="Raines C."/>
            <person name="Rensing S.A."/>
            <person name="Riano-Pachon D.M."/>
            <person name="Richier S."/>
            <person name="Rokitta S."/>
            <person name="Shiraiwa Y."/>
            <person name="Soanes D.M."/>
            <person name="van der Giezen M."/>
            <person name="Wahlund T.M."/>
            <person name="Williams B."/>
            <person name="Wilson W."/>
            <person name="Wolfe G."/>
            <person name="Wurch L.L."/>
        </authorList>
    </citation>
    <scope>NUCLEOTIDE SEQUENCE</scope>
</reference>
<dbReference type="KEGG" id="ehx:EMIHUDRAFT_215048"/>
<dbReference type="Proteomes" id="UP000013827">
    <property type="component" value="Unassembled WGS sequence"/>
</dbReference>